<sequence length="130" mass="15179">MKNQAASVKQRLLNFNRSQAQPEEFQKLLGRYALERLLYRLSLSRSIWFRLSIHFNFYIAQHVRKRDRLQKSASLGVLQSFQQLDKRVMDLVFDDWLRQQELEAFRLANSTIATRTCPTPGSTSCATLGN</sequence>
<evidence type="ECO:0000313" key="2">
    <source>
        <dbReference type="Proteomes" id="UP000010384"/>
    </source>
</evidence>
<dbReference type="HOGENOM" id="CLU_1934313_0_0_3"/>
<dbReference type="RefSeq" id="WP_015163065.1">
    <property type="nucleotide sequence ID" value="NC_019699.1"/>
</dbReference>
<dbReference type="InParanoid" id="K9U934"/>
<name>K9U934_CHRTP</name>
<dbReference type="Proteomes" id="UP000010384">
    <property type="component" value="Plasmid pCHRO.01"/>
</dbReference>
<dbReference type="AlphaFoldDB" id="K9U934"/>
<reference evidence="1 2" key="1">
    <citation type="submission" date="2012-06" db="EMBL/GenBank/DDBJ databases">
        <title>Finished plasmid 1 of genome of Chroococcidiopsis thermalis PCC 7203.</title>
        <authorList>
            <consortium name="US DOE Joint Genome Institute"/>
            <person name="Gugger M."/>
            <person name="Coursin T."/>
            <person name="Rippka R."/>
            <person name="Tandeau De Marsac N."/>
            <person name="Huntemann M."/>
            <person name="Wei C.-L."/>
            <person name="Han J."/>
            <person name="Detter J.C."/>
            <person name="Han C."/>
            <person name="Tapia R."/>
            <person name="Davenport K."/>
            <person name="Daligault H."/>
            <person name="Erkkila T."/>
            <person name="Gu W."/>
            <person name="Munk A.C.C."/>
            <person name="Teshima H."/>
            <person name="Xu Y."/>
            <person name="Chain P."/>
            <person name="Chen A."/>
            <person name="Krypides N."/>
            <person name="Mavromatis K."/>
            <person name="Markowitz V."/>
            <person name="Szeto E."/>
            <person name="Ivanova N."/>
            <person name="Mikhailova N."/>
            <person name="Ovchinnikova G."/>
            <person name="Pagani I."/>
            <person name="Pati A."/>
            <person name="Goodwin L."/>
            <person name="Peters L."/>
            <person name="Pitluck S."/>
            <person name="Woyke T."/>
            <person name="Kerfeld C."/>
        </authorList>
    </citation>
    <scope>NUCLEOTIDE SEQUENCE [LARGE SCALE GENOMIC DNA]</scope>
    <source>
        <strain evidence="1 2">PCC 7203</strain>
        <plasmid evidence="1 2">pCHRO.01</plasmid>
    </source>
</reference>
<keyword evidence="2" id="KW-1185">Reference proteome</keyword>
<evidence type="ECO:0000313" key="1">
    <source>
        <dbReference type="EMBL" id="AFY91128.1"/>
    </source>
</evidence>
<accession>K9U934</accession>
<protein>
    <submittedName>
        <fullName evidence="1">Uncharacterized protein</fullName>
    </submittedName>
</protein>
<keyword evidence="1" id="KW-0614">Plasmid</keyword>
<geneLocation type="plasmid" evidence="1 2">
    <name>pCHRO.01</name>
</geneLocation>
<dbReference type="KEGG" id="cthe:Chro_5788"/>
<gene>
    <name evidence="1" type="ORF">Chro_5788</name>
</gene>
<proteinExistence type="predicted"/>
<organism evidence="1 2">
    <name type="scientific">Chroococcidiopsis thermalis (strain PCC 7203)</name>
    <dbReference type="NCBI Taxonomy" id="251229"/>
    <lineage>
        <taxon>Bacteria</taxon>
        <taxon>Bacillati</taxon>
        <taxon>Cyanobacteriota</taxon>
        <taxon>Cyanophyceae</taxon>
        <taxon>Chroococcidiopsidales</taxon>
        <taxon>Chroococcidiopsidaceae</taxon>
        <taxon>Chroococcidiopsis</taxon>
    </lineage>
</organism>
<dbReference type="EMBL" id="CP003598">
    <property type="protein sequence ID" value="AFY91128.1"/>
    <property type="molecule type" value="Genomic_DNA"/>
</dbReference>